<protein>
    <submittedName>
        <fullName evidence="7">Protein kinase</fullName>
    </submittedName>
</protein>
<keyword evidence="7" id="KW-0418">Kinase</keyword>
<dbReference type="Gene3D" id="3.30.200.20">
    <property type="entry name" value="Phosphorylase Kinase, domain 1"/>
    <property type="match status" value="1"/>
</dbReference>
<dbReference type="Proteomes" id="UP000007797">
    <property type="component" value="Unassembled WGS sequence"/>
</dbReference>
<dbReference type="SMART" id="SM00220">
    <property type="entry name" value="S_TKc"/>
    <property type="match status" value="1"/>
</dbReference>
<dbReference type="Gene3D" id="1.10.510.10">
    <property type="entry name" value="Transferase(Phosphotransferase) domain 1"/>
    <property type="match status" value="1"/>
</dbReference>
<dbReference type="InterPro" id="IPR011009">
    <property type="entry name" value="Kinase-like_dom_sf"/>
</dbReference>
<keyword evidence="2 4" id="KW-0547">Nucleotide-binding</keyword>
<evidence type="ECO:0000256" key="1">
    <source>
        <dbReference type="ARBA" id="ARBA00022527"/>
    </source>
</evidence>
<dbReference type="AlphaFoldDB" id="F4PPU5"/>
<evidence type="ECO:0000256" key="3">
    <source>
        <dbReference type="ARBA" id="ARBA00022840"/>
    </source>
</evidence>
<feature type="region of interest" description="Disordered" evidence="5">
    <location>
        <begin position="756"/>
        <end position="807"/>
    </location>
</feature>
<feature type="region of interest" description="Disordered" evidence="5">
    <location>
        <begin position="463"/>
        <end position="732"/>
    </location>
</feature>
<reference evidence="8" key="1">
    <citation type="journal article" date="2011" name="Genome Res.">
        <title>Phylogeny-wide analysis of social amoeba genomes highlights ancient origins for complex intercellular communication.</title>
        <authorList>
            <person name="Heidel A.J."/>
            <person name="Lawal H.M."/>
            <person name="Felder M."/>
            <person name="Schilde C."/>
            <person name="Helps N.R."/>
            <person name="Tunggal B."/>
            <person name="Rivero F."/>
            <person name="John U."/>
            <person name="Schleicher M."/>
            <person name="Eichinger L."/>
            <person name="Platzer M."/>
            <person name="Noegel A.A."/>
            <person name="Schaap P."/>
            <person name="Gloeckner G."/>
        </authorList>
    </citation>
    <scope>NUCLEOTIDE SEQUENCE [LARGE SCALE GENOMIC DNA]</scope>
    <source>
        <strain evidence="8">SH3</strain>
    </source>
</reference>
<dbReference type="InterPro" id="IPR053215">
    <property type="entry name" value="TKL_Ser/Thr_kinase"/>
</dbReference>
<dbReference type="InterPro" id="IPR013783">
    <property type="entry name" value="Ig-like_fold"/>
</dbReference>
<organism evidence="7 8">
    <name type="scientific">Cavenderia fasciculata</name>
    <name type="common">Slime mold</name>
    <name type="synonym">Dictyostelium fasciculatum</name>
    <dbReference type="NCBI Taxonomy" id="261658"/>
    <lineage>
        <taxon>Eukaryota</taxon>
        <taxon>Amoebozoa</taxon>
        <taxon>Evosea</taxon>
        <taxon>Eumycetozoa</taxon>
        <taxon>Dictyostelia</taxon>
        <taxon>Acytosteliales</taxon>
        <taxon>Cavenderiaceae</taxon>
        <taxon>Cavenderia</taxon>
    </lineage>
</organism>
<dbReference type="PROSITE" id="PS00107">
    <property type="entry name" value="PROTEIN_KINASE_ATP"/>
    <property type="match status" value="1"/>
</dbReference>
<feature type="compositionally biased region" description="Low complexity" evidence="5">
    <location>
        <begin position="472"/>
        <end position="491"/>
    </location>
</feature>
<name>F4PPU5_CACFS</name>
<dbReference type="SUPFAM" id="SSF56112">
    <property type="entry name" value="Protein kinase-like (PK-like)"/>
    <property type="match status" value="1"/>
</dbReference>
<evidence type="ECO:0000313" key="7">
    <source>
        <dbReference type="EMBL" id="EGG22408.1"/>
    </source>
</evidence>
<dbReference type="KEGG" id="dfa:DFA_04529"/>
<dbReference type="OrthoDB" id="346907at2759"/>
<feature type="compositionally biased region" description="Polar residues" evidence="5">
    <location>
        <begin position="569"/>
        <end position="599"/>
    </location>
</feature>
<dbReference type="PROSITE" id="PS00108">
    <property type="entry name" value="PROTEIN_KINASE_ST"/>
    <property type="match status" value="1"/>
</dbReference>
<sequence>MISISTGGDEEWDKWYNPSDVDHERDNEVLYQLLKRGCNGDLEGRENEQLKLLMLEQSIEDRTKAQYRARHSIYPTENDKSQIHFSKYHIDFGFKEGEKCKVGVILKDKFRMSNKGSSKVSYSISNIPVHSNNIKLTFTPSSGTIKKNSALDIQVEMVVLCTTKVRELVAMDIANSGRHLLSIKIDSKMSQVLDYKELDIGNVIGGGGYGAIYKSKWRGLSVAVKVISEMSDGSEFEKELEMHKELLHHPNIVHFVGFCVSPKCLVLEFVEGGSLDKYLSDHINYPFTPELRLKMAYDIAKGMAFLHRSEILHLDLKPQNFLVVSLSLQAPVCIKLADFGLATTSTRSFYGATVEGSFLYMSPEVFTQKKFSRAADVWSYGACLIEILSGKRPYQEYDELGYLELARVREEALPPAIPSEITDVEMRKLIESCLHRDHTKRPSFEAIESFLEKKAEEVIKMSQTEQTGGSGSFLSGLGSGSSGHSALYSSSPQPASFLAHQPAPLLVSNNPNFGRKLPPTPGKPEQPTAAATQKTPAQKPVPPPRNMLARSTDTEVPIVNKMQRAMTDVSISETPRSETIPQRSVTISTPSQSFITPTNHSKEPINRLNNNNSNRPPTPALIQRPSTPIPKSSPKSSPNTSPYHPSNLVQYNNNNHHSPTSTTSTNTNHTNNNNKTNRNISSLQDVEDYYETSEEEEEEEEEQEEEQQQQQQQQNYTKQQKTIPIPIKTKNASTPQIQSLLNHRPPIRASSAVEFTRNGNQQQQASSAPSASSALQGSKGVVGDLIKQHSEPKNGGSSSSNLSKSDDSMDITKFSELRMRSLRVLKDLYISFTEIIRSFSDVTTLKQCIELGQHIRDFKKNVELLCIEHLHVGWDAINEHVKQLGKKSEIKNLISPPPHHFDGDTYNKVAQFRDAAVTVGESGLDQLFYLMAKLSPTVKDKPITASDKEVILQIAKITRAIKLHK</sequence>
<dbReference type="PANTHER" id="PTHR45756">
    <property type="entry name" value="PALMITOYLTRANSFERASE"/>
    <property type="match status" value="1"/>
</dbReference>
<feature type="compositionally biased region" description="Acidic residues" evidence="5">
    <location>
        <begin position="685"/>
        <end position="707"/>
    </location>
</feature>
<gene>
    <name evidence="7" type="ORF">DFA_04529</name>
</gene>
<dbReference type="InterPro" id="IPR000719">
    <property type="entry name" value="Prot_kinase_dom"/>
</dbReference>
<dbReference type="OMA" id="IKIDSKM"/>
<proteinExistence type="predicted"/>
<dbReference type="RefSeq" id="XP_004360259.1">
    <property type="nucleotide sequence ID" value="XM_004360202.1"/>
</dbReference>
<dbReference type="InterPro" id="IPR017441">
    <property type="entry name" value="Protein_kinase_ATP_BS"/>
</dbReference>
<dbReference type="EMBL" id="GL883009">
    <property type="protein sequence ID" value="EGG22408.1"/>
    <property type="molecule type" value="Genomic_DNA"/>
</dbReference>
<keyword evidence="7" id="KW-0808">Transferase</keyword>
<evidence type="ECO:0000256" key="2">
    <source>
        <dbReference type="ARBA" id="ARBA00022741"/>
    </source>
</evidence>
<dbReference type="GeneID" id="14874475"/>
<feature type="compositionally biased region" description="Low complexity" evidence="5">
    <location>
        <begin position="526"/>
        <end position="538"/>
    </location>
</feature>
<dbReference type="Gene3D" id="2.60.40.10">
    <property type="entry name" value="Immunoglobulins"/>
    <property type="match status" value="1"/>
</dbReference>
<feature type="compositionally biased region" description="Low complexity" evidence="5">
    <location>
        <begin position="761"/>
        <end position="776"/>
    </location>
</feature>
<keyword evidence="8" id="KW-1185">Reference proteome</keyword>
<feature type="domain" description="Protein kinase" evidence="6">
    <location>
        <begin position="198"/>
        <end position="451"/>
    </location>
</feature>
<evidence type="ECO:0000313" key="8">
    <source>
        <dbReference type="Proteomes" id="UP000007797"/>
    </source>
</evidence>
<dbReference type="STRING" id="1054147.F4PPU5"/>
<dbReference type="PROSITE" id="PS50011">
    <property type="entry name" value="PROTEIN_KINASE_DOM"/>
    <property type="match status" value="1"/>
</dbReference>
<dbReference type="GO" id="GO:0005524">
    <property type="term" value="F:ATP binding"/>
    <property type="evidence" value="ECO:0007669"/>
    <property type="project" value="UniProtKB-UniRule"/>
</dbReference>
<evidence type="ECO:0000256" key="5">
    <source>
        <dbReference type="SAM" id="MobiDB-lite"/>
    </source>
</evidence>
<dbReference type="PANTHER" id="PTHR45756:SF1">
    <property type="entry name" value="PROTEIN KINASE DOMAIN CONTAINING PROTEIN"/>
    <property type="match status" value="1"/>
</dbReference>
<accession>F4PPU5</accession>
<feature type="compositionally biased region" description="Low complexity" evidence="5">
    <location>
        <begin position="793"/>
        <end position="803"/>
    </location>
</feature>
<dbReference type="InterPro" id="IPR001245">
    <property type="entry name" value="Ser-Thr/Tyr_kinase_cat_dom"/>
</dbReference>
<dbReference type="GO" id="GO:0004674">
    <property type="term" value="F:protein serine/threonine kinase activity"/>
    <property type="evidence" value="ECO:0007669"/>
    <property type="project" value="UniProtKB-KW"/>
</dbReference>
<dbReference type="InterPro" id="IPR008271">
    <property type="entry name" value="Ser/Thr_kinase_AS"/>
</dbReference>
<feature type="compositionally biased region" description="Low complexity" evidence="5">
    <location>
        <begin position="652"/>
        <end position="679"/>
    </location>
</feature>
<feature type="binding site" evidence="4">
    <location>
        <position position="225"/>
    </location>
    <ligand>
        <name>ATP</name>
        <dbReference type="ChEBI" id="CHEBI:30616"/>
    </ligand>
</feature>
<feature type="compositionally biased region" description="Low complexity" evidence="5">
    <location>
        <begin position="606"/>
        <end position="615"/>
    </location>
</feature>
<evidence type="ECO:0000259" key="6">
    <source>
        <dbReference type="PROSITE" id="PS50011"/>
    </source>
</evidence>
<feature type="compositionally biased region" description="Low complexity" evidence="5">
    <location>
        <begin position="625"/>
        <end position="642"/>
    </location>
</feature>
<dbReference type="Pfam" id="PF07714">
    <property type="entry name" value="PK_Tyr_Ser-Thr"/>
    <property type="match status" value="1"/>
</dbReference>
<keyword evidence="1" id="KW-0723">Serine/threonine-protein kinase</keyword>
<keyword evidence="3 4" id="KW-0067">ATP-binding</keyword>
<evidence type="ECO:0000256" key="4">
    <source>
        <dbReference type="PROSITE-ProRule" id="PRU10141"/>
    </source>
</evidence>